<accession>A0ABX5PW41</accession>
<reference evidence="1 2" key="1">
    <citation type="submission" date="2018-06" db="EMBL/GenBank/DDBJ databases">
        <title>Genomic Encyclopedia of Archaeal and Bacterial Type Strains, Phase II (KMG-II): from individual species to whole genera.</title>
        <authorList>
            <person name="Goeker M."/>
        </authorList>
    </citation>
    <scope>NUCLEOTIDE SEQUENCE [LARGE SCALE GENOMIC DNA]</scope>
    <source>
        <strain evidence="1 2">DSM 17205</strain>
    </source>
</reference>
<organism evidence="1 2">
    <name type="scientific">Nonlabens dokdonensis</name>
    <dbReference type="NCBI Taxonomy" id="328515"/>
    <lineage>
        <taxon>Bacteria</taxon>
        <taxon>Pseudomonadati</taxon>
        <taxon>Bacteroidota</taxon>
        <taxon>Flavobacteriia</taxon>
        <taxon>Flavobacteriales</taxon>
        <taxon>Flavobacteriaceae</taxon>
        <taxon>Nonlabens</taxon>
    </lineage>
</organism>
<protein>
    <recommendedName>
        <fullName evidence="3">Secreted protein</fullName>
    </recommendedName>
</protein>
<keyword evidence="2" id="KW-1185">Reference proteome</keyword>
<gene>
    <name evidence="1" type="ORF">LX97_02478</name>
</gene>
<name>A0ABX5PW41_9FLAO</name>
<dbReference type="Proteomes" id="UP000248584">
    <property type="component" value="Unassembled WGS sequence"/>
</dbReference>
<evidence type="ECO:0008006" key="3">
    <source>
        <dbReference type="Google" id="ProtNLM"/>
    </source>
</evidence>
<dbReference type="EMBL" id="QKZR01000004">
    <property type="protein sequence ID" value="PZX39112.1"/>
    <property type="molecule type" value="Genomic_DNA"/>
</dbReference>
<evidence type="ECO:0000313" key="2">
    <source>
        <dbReference type="Proteomes" id="UP000248584"/>
    </source>
</evidence>
<comment type="caution">
    <text evidence="1">The sequence shown here is derived from an EMBL/GenBank/DDBJ whole genome shotgun (WGS) entry which is preliminary data.</text>
</comment>
<evidence type="ECO:0000313" key="1">
    <source>
        <dbReference type="EMBL" id="PZX39112.1"/>
    </source>
</evidence>
<sequence>MENIYLKDMRKLLTLILIGFSFYSFSQESASDREKFRNIGNLIFSEDVDCNKAVKFAESDIKNGQPILLLAGGIAPVHILTDVDFEKKFNVSFYDYGCVQPSEICMEKYNWKIFDHLTEKYGRKWQKEIRDDVVGFKKWKQK</sequence>
<proteinExistence type="predicted"/>